<dbReference type="GO" id="GO:0008310">
    <property type="term" value="F:single-stranded DNA 3'-5' DNA exonuclease activity"/>
    <property type="evidence" value="ECO:0007669"/>
    <property type="project" value="TreeGrafter"/>
</dbReference>
<accession>A0A2U1NRY5</accession>
<reference evidence="3 4" key="1">
    <citation type="journal article" date="2018" name="Mol. Plant">
        <title>The genome of Artemisia annua provides insight into the evolution of Asteraceae family and artemisinin biosynthesis.</title>
        <authorList>
            <person name="Shen Q."/>
            <person name="Zhang L."/>
            <person name="Liao Z."/>
            <person name="Wang S."/>
            <person name="Yan T."/>
            <person name="Shi P."/>
            <person name="Liu M."/>
            <person name="Fu X."/>
            <person name="Pan Q."/>
            <person name="Wang Y."/>
            <person name="Lv Z."/>
            <person name="Lu X."/>
            <person name="Zhang F."/>
            <person name="Jiang W."/>
            <person name="Ma Y."/>
            <person name="Chen M."/>
            <person name="Hao X."/>
            <person name="Li L."/>
            <person name="Tang Y."/>
            <person name="Lv G."/>
            <person name="Zhou Y."/>
            <person name="Sun X."/>
            <person name="Brodelius P.E."/>
            <person name="Rose J.K.C."/>
            <person name="Tang K."/>
        </authorList>
    </citation>
    <scope>NUCLEOTIDE SEQUENCE [LARGE SCALE GENOMIC DNA]</scope>
    <source>
        <strain evidence="4">cv. Huhao1</strain>
        <tissue evidence="3">Leaf</tissue>
    </source>
</reference>
<keyword evidence="1" id="KW-0479">Metal-binding</keyword>
<keyword evidence="1" id="KW-0239">DNA-directed DNA polymerase</keyword>
<keyword evidence="1" id="KW-0863">Zinc-finger</keyword>
<comment type="catalytic activity">
    <reaction evidence="1">
        <text>DNA(n) + a 2'-deoxyribonucleoside 5'-triphosphate = DNA(n+1) + diphosphate</text>
        <dbReference type="Rhea" id="RHEA:22508"/>
        <dbReference type="Rhea" id="RHEA-COMP:17339"/>
        <dbReference type="Rhea" id="RHEA-COMP:17340"/>
        <dbReference type="ChEBI" id="CHEBI:33019"/>
        <dbReference type="ChEBI" id="CHEBI:61560"/>
        <dbReference type="ChEBI" id="CHEBI:173112"/>
        <dbReference type="EC" id="2.7.7.7"/>
    </reaction>
</comment>
<dbReference type="Pfam" id="PF22634">
    <property type="entry name" value="POL2_thumb"/>
    <property type="match status" value="1"/>
</dbReference>
<keyword evidence="1" id="KW-0411">Iron-sulfur</keyword>
<dbReference type="OrthoDB" id="1730652at2759"/>
<name>A0A2U1NRY5_ARTAN</name>
<comment type="similarity">
    <text evidence="1">Belongs to the DNA polymerase type-B family.</text>
</comment>
<sequence length="589" mass="66753">MICGLEKINKIENNGGLQNKGLRIPVFFGSRLNQRKDIADSELLYFISESSTMSKSLADYGEQKSCVVTTSRRLADFLCDTMVKDKGLRCQYVVACEPCGNPMSEWAVPVAIFETDAVLREKVVQDLIRYRHYSILIGCTRRLPFWGIDGQYEVIASQSYGLSDKVRKKLTMFGMKMAQEKLLKIGLKGLSTPRASRSRILFVLMLFSFYTEHVSDRLNYIDQQRFTVVVPVTKTQEKRGSMSHRNNHRPSPLMILCMHNRLSDIEQRNAYLQNIIDQSTCSETTKSVLIASTFLHLKCDKFVKYTSNLPTVCNMILLSAPAGRPSNIGLKKLRASKETDTPVKESTKPDRPYVGNPWRGIWCCLEYLDYSIGDATPLSWHSSRCAVGHEVQAAWLKNELCKVLEEKRSAVISINMFCGIVLGAFVGQKQEVIELTTQKLGITCVDSAHGYQNPDNDTWCGQVVDTKNPRFQLKKHEGKGIRKYFFFWNYLSQTNCCKPVLCIGVTTPAEYMNHIENGRKKSPLGTTVDQKTDITDSCSQMILLLHDIYDPNKVNVMHFNEMCQLSSFLNEGVNQASWPICDLANATFM</sequence>
<dbReference type="InterPro" id="IPR029703">
    <property type="entry name" value="POL2"/>
</dbReference>
<dbReference type="STRING" id="35608.A0A2U1NRY5"/>
<keyword evidence="4" id="KW-1185">Reference proteome</keyword>
<dbReference type="GO" id="GO:0006272">
    <property type="term" value="P:leading strand elongation"/>
    <property type="evidence" value="ECO:0007669"/>
    <property type="project" value="TreeGrafter"/>
</dbReference>
<evidence type="ECO:0000256" key="1">
    <source>
        <dbReference type="RuleBase" id="RU365029"/>
    </source>
</evidence>
<keyword evidence="1" id="KW-0004">4Fe-4S</keyword>
<comment type="cofactor">
    <cofactor evidence="1">
        <name>[4Fe-4S] cluster</name>
        <dbReference type="ChEBI" id="CHEBI:49883"/>
    </cofactor>
</comment>
<keyword evidence="1" id="KW-0235">DNA replication</keyword>
<comment type="subcellular location">
    <subcellularLocation>
        <location evidence="1">Nucleus</location>
    </subcellularLocation>
</comment>
<keyword evidence="1" id="KW-0408">Iron</keyword>
<dbReference type="GO" id="GO:0003677">
    <property type="term" value="F:DNA binding"/>
    <property type="evidence" value="ECO:0007669"/>
    <property type="project" value="UniProtKB-KW"/>
</dbReference>
<dbReference type="GO" id="GO:0006297">
    <property type="term" value="P:nucleotide-excision repair, DNA gap filling"/>
    <property type="evidence" value="ECO:0007669"/>
    <property type="project" value="TreeGrafter"/>
</dbReference>
<keyword evidence="1" id="KW-0808">Transferase</keyword>
<dbReference type="InterPro" id="IPR055191">
    <property type="entry name" value="POL2_thumb"/>
</dbReference>
<proteinExistence type="inferred from homology"/>
<dbReference type="PANTHER" id="PTHR10670">
    <property type="entry name" value="DNA POLYMERASE EPSILON CATALYTIC SUBUNIT A"/>
    <property type="match status" value="1"/>
</dbReference>
<dbReference type="PANTHER" id="PTHR10670:SF0">
    <property type="entry name" value="DNA POLYMERASE EPSILON CATALYTIC SUBUNIT A"/>
    <property type="match status" value="1"/>
</dbReference>
<dbReference type="GO" id="GO:0008270">
    <property type="term" value="F:zinc ion binding"/>
    <property type="evidence" value="ECO:0007669"/>
    <property type="project" value="UniProtKB-KW"/>
</dbReference>
<dbReference type="GO" id="GO:0008622">
    <property type="term" value="C:epsilon DNA polymerase complex"/>
    <property type="evidence" value="ECO:0007669"/>
    <property type="project" value="InterPro"/>
</dbReference>
<keyword evidence="1" id="KW-0862">Zinc</keyword>
<dbReference type="GO" id="GO:0003887">
    <property type="term" value="F:DNA-directed DNA polymerase activity"/>
    <property type="evidence" value="ECO:0007669"/>
    <property type="project" value="UniProtKB-KW"/>
</dbReference>
<organism evidence="3 4">
    <name type="scientific">Artemisia annua</name>
    <name type="common">Sweet wormwood</name>
    <dbReference type="NCBI Taxonomy" id="35608"/>
    <lineage>
        <taxon>Eukaryota</taxon>
        <taxon>Viridiplantae</taxon>
        <taxon>Streptophyta</taxon>
        <taxon>Embryophyta</taxon>
        <taxon>Tracheophyta</taxon>
        <taxon>Spermatophyta</taxon>
        <taxon>Magnoliopsida</taxon>
        <taxon>eudicotyledons</taxon>
        <taxon>Gunneridae</taxon>
        <taxon>Pentapetalae</taxon>
        <taxon>asterids</taxon>
        <taxon>campanulids</taxon>
        <taxon>Asterales</taxon>
        <taxon>Asteraceae</taxon>
        <taxon>Asteroideae</taxon>
        <taxon>Anthemideae</taxon>
        <taxon>Artemisiinae</taxon>
        <taxon>Artemisia</taxon>
    </lineage>
</organism>
<keyword evidence="1" id="KW-0548">Nucleotidyltransferase</keyword>
<dbReference type="GO" id="GO:0006287">
    <property type="term" value="P:base-excision repair, gap-filling"/>
    <property type="evidence" value="ECO:0007669"/>
    <property type="project" value="TreeGrafter"/>
</dbReference>
<comment type="function">
    <text evidence="1">DNA polymerase II participates in chromosomal DNA replication.</text>
</comment>
<dbReference type="Proteomes" id="UP000245207">
    <property type="component" value="Unassembled WGS sequence"/>
</dbReference>
<dbReference type="EMBL" id="PKPP01002291">
    <property type="protein sequence ID" value="PWA76254.1"/>
    <property type="molecule type" value="Genomic_DNA"/>
</dbReference>
<dbReference type="GO" id="GO:0045004">
    <property type="term" value="P:DNA replication proofreading"/>
    <property type="evidence" value="ECO:0007669"/>
    <property type="project" value="TreeGrafter"/>
</dbReference>
<dbReference type="AlphaFoldDB" id="A0A2U1NRY5"/>
<gene>
    <name evidence="3" type="ORF">CTI12_AA212060</name>
</gene>
<evidence type="ECO:0000313" key="3">
    <source>
        <dbReference type="EMBL" id="PWA76254.1"/>
    </source>
</evidence>
<evidence type="ECO:0000259" key="2">
    <source>
        <dbReference type="Pfam" id="PF22634"/>
    </source>
</evidence>
<feature type="domain" description="DNA polymerase epsilon ,catalytic subunit A thumb" evidence="2">
    <location>
        <begin position="34"/>
        <end position="128"/>
    </location>
</feature>
<evidence type="ECO:0000313" key="4">
    <source>
        <dbReference type="Proteomes" id="UP000245207"/>
    </source>
</evidence>
<dbReference type="EC" id="2.7.7.7" evidence="1"/>
<keyword evidence="1" id="KW-0539">Nucleus</keyword>
<keyword evidence="1" id="KW-0238">DNA-binding</keyword>
<comment type="caution">
    <text evidence="3">The sequence shown here is derived from an EMBL/GenBank/DDBJ whole genome shotgun (WGS) entry which is preliminary data.</text>
</comment>
<dbReference type="GO" id="GO:0051539">
    <property type="term" value="F:4 iron, 4 sulfur cluster binding"/>
    <property type="evidence" value="ECO:0007669"/>
    <property type="project" value="UniProtKB-KW"/>
</dbReference>
<protein>
    <recommendedName>
        <fullName evidence="1">DNA polymerase epsilon catalytic subunit</fullName>
        <ecNumber evidence="1">2.7.7.7</ecNumber>
    </recommendedName>
</protein>
<dbReference type="GO" id="GO:0000278">
    <property type="term" value="P:mitotic cell cycle"/>
    <property type="evidence" value="ECO:0007669"/>
    <property type="project" value="TreeGrafter"/>
</dbReference>